<dbReference type="PANTHER" id="PTHR30250:SF10">
    <property type="entry name" value="LIPOPOLYSACCHARIDE BIOSYNTHESIS PROTEIN WZXC"/>
    <property type="match status" value="1"/>
</dbReference>
<feature type="transmembrane region" description="Helical" evidence="7">
    <location>
        <begin position="46"/>
        <end position="72"/>
    </location>
</feature>
<accession>A0ABR9SH70</accession>
<feature type="transmembrane region" description="Helical" evidence="7">
    <location>
        <begin position="118"/>
        <end position="139"/>
    </location>
</feature>
<feature type="transmembrane region" description="Helical" evidence="7">
    <location>
        <begin position="381"/>
        <end position="404"/>
    </location>
</feature>
<dbReference type="Pfam" id="PF13440">
    <property type="entry name" value="Polysacc_synt_3"/>
    <property type="match status" value="1"/>
</dbReference>
<evidence type="ECO:0000256" key="4">
    <source>
        <dbReference type="ARBA" id="ARBA00022692"/>
    </source>
</evidence>
<dbReference type="RefSeq" id="WP_193781276.1">
    <property type="nucleotide sequence ID" value="NZ_JADDOJ010000060.1"/>
</dbReference>
<keyword evidence="6 7" id="KW-0472">Membrane</keyword>
<feature type="transmembrane region" description="Helical" evidence="7">
    <location>
        <begin position="289"/>
        <end position="318"/>
    </location>
</feature>
<feature type="transmembrane region" description="Helical" evidence="7">
    <location>
        <begin position="84"/>
        <end position="106"/>
    </location>
</feature>
<sequence>MSASPLAALAERALKWSAATTIARFVLQFVAQVALARLLGPGNFGVYGIGLAVLTFVGFLSGASFSYSLMLAPRLSDEDIRFSFTWQLVAGVLSAIAMFAAAPALAGFFGDPRVEPMVQVLSLASLLIAAAAPATYLLQRDLNFRVLGLVQLASYAAGYLAVGVPLALTGHGAMALGIACVVQSAVALVLTYRARPHPVRPLWRHADGGDALATGRAVFLTNVVNWLLANLDRVIIGRVLNATSVGLFTVAYNLASIPNTLLLGALQPAFLATGARLQDDRQRLAQGWLLGLASVLVLALPVAAALAVLAGDVVALLYGPPWAASGWVLAVLFLCLPAWASWGLSTPVLWNTGRRQYEFLLQLPVLAVAAPLWWWLAPGGIVGIALASACVVFARSAVIVHAALRALGLRWGAVLPDLGRGLLLALLCAGAAEAARAAAAPLGLPLVSLAAGSLAAFGAGMAVLWLRPRALGEDALLALSRLVPGLARRLAAVAPVPPREVAP</sequence>
<protein>
    <submittedName>
        <fullName evidence="8">Oligosaccharide flippase family protein</fullName>
    </submittedName>
</protein>
<dbReference type="EMBL" id="JADDOJ010000060">
    <property type="protein sequence ID" value="MBE7941713.1"/>
    <property type="molecule type" value="Genomic_DNA"/>
</dbReference>
<feature type="transmembrane region" description="Helical" evidence="7">
    <location>
        <begin position="444"/>
        <end position="466"/>
    </location>
</feature>
<reference evidence="8 9" key="1">
    <citation type="submission" date="2020-10" db="EMBL/GenBank/DDBJ databases">
        <title>Draft genome of Ramlibacter aquaticus LMG 30558.</title>
        <authorList>
            <person name="Props R."/>
        </authorList>
    </citation>
    <scope>NUCLEOTIDE SEQUENCE [LARGE SCALE GENOMIC DNA]</scope>
    <source>
        <strain evidence="8 9">LMG 30558</strain>
    </source>
</reference>
<organism evidence="8 9">
    <name type="scientific">Ramlibacter aquaticus</name>
    <dbReference type="NCBI Taxonomy" id="2780094"/>
    <lineage>
        <taxon>Bacteria</taxon>
        <taxon>Pseudomonadati</taxon>
        <taxon>Pseudomonadota</taxon>
        <taxon>Betaproteobacteria</taxon>
        <taxon>Burkholderiales</taxon>
        <taxon>Comamonadaceae</taxon>
        <taxon>Ramlibacter</taxon>
    </lineage>
</organism>
<evidence type="ECO:0000256" key="3">
    <source>
        <dbReference type="ARBA" id="ARBA00022475"/>
    </source>
</evidence>
<dbReference type="Proteomes" id="UP000715965">
    <property type="component" value="Unassembled WGS sequence"/>
</dbReference>
<evidence type="ECO:0000256" key="6">
    <source>
        <dbReference type="ARBA" id="ARBA00023136"/>
    </source>
</evidence>
<gene>
    <name evidence="8" type="ORF">IM725_14120</name>
</gene>
<evidence type="ECO:0000313" key="9">
    <source>
        <dbReference type="Proteomes" id="UP000715965"/>
    </source>
</evidence>
<feature type="transmembrane region" description="Helical" evidence="7">
    <location>
        <begin position="324"/>
        <end position="345"/>
    </location>
</feature>
<feature type="transmembrane region" description="Helical" evidence="7">
    <location>
        <begin position="21"/>
        <end position="40"/>
    </location>
</feature>
<keyword evidence="4 7" id="KW-0812">Transmembrane</keyword>
<proteinExistence type="inferred from homology"/>
<comment type="subcellular location">
    <subcellularLocation>
        <location evidence="1">Cell membrane</location>
        <topology evidence="1">Multi-pass membrane protein</topology>
    </subcellularLocation>
</comment>
<keyword evidence="9" id="KW-1185">Reference proteome</keyword>
<evidence type="ECO:0000256" key="2">
    <source>
        <dbReference type="ARBA" id="ARBA00007430"/>
    </source>
</evidence>
<feature type="transmembrane region" description="Helical" evidence="7">
    <location>
        <begin position="411"/>
        <end position="432"/>
    </location>
</feature>
<feature type="transmembrane region" description="Helical" evidence="7">
    <location>
        <begin position="174"/>
        <end position="194"/>
    </location>
</feature>
<feature type="transmembrane region" description="Helical" evidence="7">
    <location>
        <begin position="235"/>
        <end position="255"/>
    </location>
</feature>
<feature type="transmembrane region" description="Helical" evidence="7">
    <location>
        <begin position="357"/>
        <end position="375"/>
    </location>
</feature>
<dbReference type="PANTHER" id="PTHR30250">
    <property type="entry name" value="PST FAMILY PREDICTED COLANIC ACID TRANSPORTER"/>
    <property type="match status" value="1"/>
</dbReference>
<evidence type="ECO:0000256" key="7">
    <source>
        <dbReference type="SAM" id="Phobius"/>
    </source>
</evidence>
<dbReference type="InterPro" id="IPR050833">
    <property type="entry name" value="Poly_Biosynth_Transport"/>
</dbReference>
<comment type="caution">
    <text evidence="8">The sequence shown here is derived from an EMBL/GenBank/DDBJ whole genome shotgun (WGS) entry which is preliminary data.</text>
</comment>
<feature type="transmembrane region" description="Helical" evidence="7">
    <location>
        <begin position="146"/>
        <end position="168"/>
    </location>
</feature>
<evidence type="ECO:0000313" key="8">
    <source>
        <dbReference type="EMBL" id="MBE7941713.1"/>
    </source>
</evidence>
<keyword evidence="5 7" id="KW-1133">Transmembrane helix</keyword>
<comment type="similarity">
    <text evidence="2">Belongs to the polysaccharide synthase family.</text>
</comment>
<evidence type="ECO:0000256" key="1">
    <source>
        <dbReference type="ARBA" id="ARBA00004651"/>
    </source>
</evidence>
<name>A0ABR9SH70_9BURK</name>
<keyword evidence="3" id="KW-1003">Cell membrane</keyword>
<evidence type="ECO:0000256" key="5">
    <source>
        <dbReference type="ARBA" id="ARBA00022989"/>
    </source>
</evidence>